<evidence type="ECO:0000256" key="2">
    <source>
        <dbReference type="ARBA" id="ARBA00023125"/>
    </source>
</evidence>
<keyword evidence="1" id="KW-0805">Transcription regulation</keyword>
<evidence type="ECO:0000313" key="7">
    <source>
        <dbReference type="Proteomes" id="UP000518188"/>
    </source>
</evidence>
<sequence length="215" mass="23114">MTGSPDTAAKPRNKRGSTRARMLSSAVEVLRERGAAGVTIDEVLTRSGAPRGSVYHHFPGGRRQILIEALQFAADRIGDVIGAETSDSAWDLVHRFVEFWERVLIGTDFTAGCPVVAVAIAAPDEETDLTAAAAAIFDRWRTALAGAFAADGFDESDASSLAVMCIATLEGAVVLCRSSRSVGPLHDVARQLEFLIKSREFVRRNGVPQFSRQSP</sequence>
<dbReference type="PANTHER" id="PTHR47506:SF3">
    <property type="entry name" value="HTH-TYPE TRANSCRIPTIONAL REGULATOR LMRA"/>
    <property type="match status" value="1"/>
</dbReference>
<dbReference type="InterPro" id="IPR036271">
    <property type="entry name" value="Tet_transcr_reg_TetR-rel_C_sf"/>
</dbReference>
<protein>
    <submittedName>
        <fullName evidence="6">TetR/AcrR family transcriptional regulator</fullName>
    </submittedName>
</protein>
<dbReference type="AlphaFoldDB" id="A0A7X6MKW2"/>
<dbReference type="Proteomes" id="UP000518188">
    <property type="component" value="Unassembled WGS sequence"/>
</dbReference>
<dbReference type="SUPFAM" id="SSF46689">
    <property type="entry name" value="Homeodomain-like"/>
    <property type="match status" value="1"/>
</dbReference>
<dbReference type="InterPro" id="IPR001647">
    <property type="entry name" value="HTH_TetR"/>
</dbReference>
<dbReference type="InterPro" id="IPR009057">
    <property type="entry name" value="Homeodomain-like_sf"/>
</dbReference>
<dbReference type="GO" id="GO:0003677">
    <property type="term" value="F:DNA binding"/>
    <property type="evidence" value="ECO:0007669"/>
    <property type="project" value="UniProtKB-UniRule"/>
</dbReference>
<accession>A0A7X6MKW2</accession>
<dbReference type="Pfam" id="PF00440">
    <property type="entry name" value="TetR_N"/>
    <property type="match status" value="1"/>
</dbReference>
<evidence type="ECO:0000256" key="4">
    <source>
        <dbReference type="PROSITE-ProRule" id="PRU00335"/>
    </source>
</evidence>
<dbReference type="Pfam" id="PF21993">
    <property type="entry name" value="TetR_C_13_2"/>
    <property type="match status" value="1"/>
</dbReference>
<keyword evidence="3" id="KW-0804">Transcription</keyword>
<dbReference type="RefSeq" id="WP_044514678.1">
    <property type="nucleotide sequence ID" value="NZ_HG322951.1"/>
</dbReference>
<dbReference type="SUPFAM" id="SSF48498">
    <property type="entry name" value="Tetracyclin repressor-like, C-terminal domain"/>
    <property type="match status" value="1"/>
</dbReference>
<comment type="caution">
    <text evidence="6">The sequence shown here is derived from an EMBL/GenBank/DDBJ whole genome shotgun (WGS) entry which is preliminary data.</text>
</comment>
<feature type="DNA-binding region" description="H-T-H motif" evidence="4">
    <location>
        <begin position="39"/>
        <end position="58"/>
    </location>
</feature>
<name>A0A7X6MKW2_9MYCO</name>
<feature type="domain" description="HTH tetR-type" evidence="5">
    <location>
        <begin position="16"/>
        <end position="76"/>
    </location>
</feature>
<evidence type="ECO:0000259" key="5">
    <source>
        <dbReference type="PROSITE" id="PS50977"/>
    </source>
</evidence>
<reference evidence="6 7" key="1">
    <citation type="submission" date="2020-04" db="EMBL/GenBank/DDBJ databases">
        <title>MicrobeNet Type strains.</title>
        <authorList>
            <person name="Nicholson A.C."/>
        </authorList>
    </citation>
    <scope>NUCLEOTIDE SEQUENCE [LARGE SCALE GENOMIC DNA]</scope>
    <source>
        <strain evidence="6 7">ATCC 700731</strain>
    </source>
</reference>
<dbReference type="PANTHER" id="PTHR47506">
    <property type="entry name" value="TRANSCRIPTIONAL REGULATORY PROTEIN"/>
    <property type="match status" value="1"/>
</dbReference>
<keyword evidence="2 4" id="KW-0238">DNA-binding</keyword>
<dbReference type="PROSITE" id="PS50977">
    <property type="entry name" value="HTH_TETR_2"/>
    <property type="match status" value="1"/>
</dbReference>
<evidence type="ECO:0000313" key="6">
    <source>
        <dbReference type="EMBL" id="NKZ10650.1"/>
    </source>
</evidence>
<dbReference type="InterPro" id="IPR054156">
    <property type="entry name" value="YxaF_TetR_C"/>
</dbReference>
<proteinExistence type="predicted"/>
<organism evidence="6 7">
    <name type="scientific">Mycolicibacterium septicum DSM 44393</name>
    <dbReference type="NCBI Taxonomy" id="1341646"/>
    <lineage>
        <taxon>Bacteria</taxon>
        <taxon>Bacillati</taxon>
        <taxon>Actinomycetota</taxon>
        <taxon>Actinomycetes</taxon>
        <taxon>Mycobacteriales</taxon>
        <taxon>Mycobacteriaceae</taxon>
        <taxon>Mycolicibacterium</taxon>
    </lineage>
</organism>
<dbReference type="Gene3D" id="1.10.357.10">
    <property type="entry name" value="Tetracycline Repressor, domain 2"/>
    <property type="match status" value="1"/>
</dbReference>
<evidence type="ECO:0000256" key="1">
    <source>
        <dbReference type="ARBA" id="ARBA00023015"/>
    </source>
</evidence>
<evidence type="ECO:0000256" key="3">
    <source>
        <dbReference type="ARBA" id="ARBA00023163"/>
    </source>
</evidence>
<dbReference type="EMBL" id="JAAXPJ010000002">
    <property type="protein sequence ID" value="NKZ10650.1"/>
    <property type="molecule type" value="Genomic_DNA"/>
</dbReference>
<gene>
    <name evidence="6" type="ORF">HGA11_06630</name>
</gene>